<sequence length="193" mass="22008">WAIKQNKKTVVTTSFGYNSAVTLHLVTQVRQSVPVVWVDSGYNLEDSYVVAEKLIQELGLNIHVYNPVMSTARREAVHGASFGVPDNPEFESFKFQVKLEPFQRALKELQPEIWISGIRGEETEYRRNLGIVSLDDRGILKVSPLFHWTEADVSDYMRKYNLPSCRHYFDPTKVDSQTECGLHLSQFEQGGGI</sequence>
<protein>
    <recommendedName>
        <fullName evidence="3">Phosphoadenosine phosphosulphate reductase domain-containing protein</fullName>
    </recommendedName>
</protein>
<accession>X1I6H2</accession>
<dbReference type="GO" id="GO:0004604">
    <property type="term" value="F:phosphoadenylyl-sulfate reductase (thioredoxin) activity"/>
    <property type="evidence" value="ECO:0007669"/>
    <property type="project" value="TreeGrafter"/>
</dbReference>
<feature type="non-terminal residue" evidence="4">
    <location>
        <position position="1"/>
    </location>
</feature>
<dbReference type="InterPro" id="IPR002500">
    <property type="entry name" value="PAPS_reduct_dom"/>
</dbReference>
<comment type="caution">
    <text evidence="4">The sequence shown here is derived from an EMBL/GenBank/DDBJ whole genome shotgun (WGS) entry which is preliminary data.</text>
</comment>
<dbReference type="SUPFAM" id="SSF52402">
    <property type="entry name" value="Adenine nucleotide alpha hydrolases-like"/>
    <property type="match status" value="1"/>
</dbReference>
<proteinExistence type="inferred from homology"/>
<dbReference type="GO" id="GO:0005737">
    <property type="term" value="C:cytoplasm"/>
    <property type="evidence" value="ECO:0007669"/>
    <property type="project" value="TreeGrafter"/>
</dbReference>
<evidence type="ECO:0000259" key="3">
    <source>
        <dbReference type="Pfam" id="PF01507"/>
    </source>
</evidence>
<evidence type="ECO:0000256" key="1">
    <source>
        <dbReference type="ARBA" id="ARBA00009732"/>
    </source>
</evidence>
<dbReference type="Pfam" id="PF01507">
    <property type="entry name" value="PAPS_reduct"/>
    <property type="match status" value="1"/>
</dbReference>
<comment type="similarity">
    <text evidence="1">Belongs to the PAPS reductase family. CysH subfamily.</text>
</comment>
<gene>
    <name evidence="4" type="ORF">S03H2_48505</name>
</gene>
<evidence type="ECO:0000313" key="4">
    <source>
        <dbReference type="EMBL" id="GAH64900.1"/>
    </source>
</evidence>
<name>X1I6H2_9ZZZZ</name>
<organism evidence="4">
    <name type="scientific">marine sediment metagenome</name>
    <dbReference type="NCBI Taxonomy" id="412755"/>
    <lineage>
        <taxon>unclassified sequences</taxon>
        <taxon>metagenomes</taxon>
        <taxon>ecological metagenomes</taxon>
    </lineage>
</organism>
<dbReference type="AlphaFoldDB" id="X1I6H2"/>
<feature type="domain" description="Phosphoadenosine phosphosulphate reductase" evidence="3">
    <location>
        <begin position="9"/>
        <end position="168"/>
    </location>
</feature>
<reference evidence="4" key="1">
    <citation type="journal article" date="2014" name="Front. Microbiol.">
        <title>High frequency of phylogenetically diverse reductive dehalogenase-homologous genes in deep subseafloor sedimentary metagenomes.</title>
        <authorList>
            <person name="Kawai M."/>
            <person name="Futagami T."/>
            <person name="Toyoda A."/>
            <person name="Takaki Y."/>
            <person name="Nishi S."/>
            <person name="Hori S."/>
            <person name="Arai W."/>
            <person name="Tsubouchi T."/>
            <person name="Morono Y."/>
            <person name="Uchiyama I."/>
            <person name="Ito T."/>
            <person name="Fujiyama A."/>
            <person name="Inagaki F."/>
            <person name="Takami H."/>
        </authorList>
    </citation>
    <scope>NUCLEOTIDE SEQUENCE</scope>
    <source>
        <strain evidence="4">Expedition CK06-06</strain>
    </source>
</reference>
<dbReference type="Gene3D" id="3.40.50.620">
    <property type="entry name" value="HUPs"/>
    <property type="match status" value="1"/>
</dbReference>
<evidence type="ECO:0000256" key="2">
    <source>
        <dbReference type="ARBA" id="ARBA00024327"/>
    </source>
</evidence>
<dbReference type="PANTHER" id="PTHR46509">
    <property type="entry name" value="PHOSPHOADENOSINE PHOSPHOSULFATE REDUCTASE"/>
    <property type="match status" value="1"/>
</dbReference>
<dbReference type="PANTHER" id="PTHR46509:SF1">
    <property type="entry name" value="PHOSPHOADENOSINE PHOSPHOSULFATE REDUCTASE"/>
    <property type="match status" value="1"/>
</dbReference>
<dbReference type="InterPro" id="IPR014729">
    <property type="entry name" value="Rossmann-like_a/b/a_fold"/>
</dbReference>
<dbReference type="EMBL" id="BARU01030583">
    <property type="protein sequence ID" value="GAH64900.1"/>
    <property type="molecule type" value="Genomic_DNA"/>
</dbReference>
<comment type="pathway">
    <text evidence="2">Sulfur metabolism; hydrogen sulfide biosynthesis; sulfite from sulfate.</text>
</comment>
<dbReference type="GO" id="GO:0019379">
    <property type="term" value="P:sulfate assimilation, phosphoadenylyl sulfate reduction by phosphoadenylyl-sulfate reductase (thioredoxin)"/>
    <property type="evidence" value="ECO:0007669"/>
    <property type="project" value="TreeGrafter"/>
</dbReference>